<dbReference type="Gene3D" id="2.60.40.10">
    <property type="entry name" value="Immunoglobulins"/>
    <property type="match status" value="5"/>
</dbReference>
<dbReference type="CDD" id="cd00146">
    <property type="entry name" value="PKD"/>
    <property type="match status" value="3"/>
</dbReference>
<dbReference type="PANTHER" id="PTHR46534">
    <property type="entry name" value="IGGFC_BINDING DOMAIN-CONTAINING PROTEIN"/>
    <property type="match status" value="1"/>
</dbReference>
<dbReference type="AlphaFoldDB" id="A0A1N7LAS6"/>
<feature type="domain" description="PKD" evidence="2">
    <location>
        <begin position="948"/>
        <end position="1035"/>
    </location>
</feature>
<keyword evidence="4" id="KW-1185">Reference proteome</keyword>
<evidence type="ECO:0000313" key="4">
    <source>
        <dbReference type="Proteomes" id="UP000186917"/>
    </source>
</evidence>
<sequence>MKRKLCIVLLFVLSFGSSLSQNFTNKGRDFWTGYGLHYFMELGQDNSQEMVLYFSAEENANVIVTTKGRDGISVSKSYYVAANTVIASDPMPKTGNGECRLYDLPVSYGGQGTDGLFNKSIHITSDVPIVAYAHISGAASSGATMLMPVESWGYTYLSVNSQQILQGIASGTGCFSWLFIVADHDKTVVEITPSVPLRGGKAAGASFTAVLNKGQIYQVVGAAKNSTSGYDLTGTKVRSIANNDNECFPIGVFAGSSLTSISCNGTAGTGDNLIQQIFPIQAWGKRYLTAPFSASGNAATLNPSIFRVAVKDPTTVVKKNGVVLTGLINNFYYEFNSSSADYIESDKPVLVTQYMPSAGSTVGNVGCGYTGLGDPEMVYISPIEQAINHVGFYRNTEAVVTVNYLTLVIPTAGVSSLTIDGSKSFSYTYPHPNLAGYTVVVQRWDAAKAQCIVQSDSNFTAVTYGLGSYDSYAYNAGTKINNLSGILGIHNTEADADVVNTFTCKGTPMKLSVLMAYQPTKMVWHLSEIADMTPNTDVTDNAPVPAATQVVNGLTYYRYELPGNYAINAVGTFRFTISATHPSIDNCNNTEHLLMDIVVKDAFSTKFTYTHSGCVADPVTFNWTTGTTGAYEIKKWDWTFADNSTATGQSTTKTFTQTGTENVKLRIVSKEGCVSDTVQQVVIKNGPAIGLDVLPSMVCDGTKVTLTATTPPGSSYTIKEWYWDLGNGTRQTTSTGSINNVIYAASATPYEAKVVAKVSAACVSDTARQSITVYPGAKAAFTVTPDVCLGSDVTIRDASVPDGAAITSWQWNFKDGTTATYANGNAFAKNYTAANTYNIELVVTDARGCTSDTTVATNIHSIPQATFTLPARVCMPGAALITNTTVSANTLTYQWNMGDGSALLTTRDASHAYAVAGDYTIQLQVQDNFGCGSSVSKVLASNLFGSKPVAAFTVAPEAVCQGKDQTFTDNSTATNGTSINKWQWSFGDNTTATQRNPVKKYAAANTYSVQLTVTDAAGCASDTYSQPVTVYVQPVITTEGRVAVQKNKPVQLKATANTSTGISFAWTPAAELNNANTLTPTYSAAHDQVFLITATGNTGNCQASASLEVKVLVIIAPPNVFTPNGDGINDKWIIEGLSDYITSKVQVTNRYGQTVYTSTGYSRPWDGTMNGQPLPAGTYYYIITDKTSEWQRITGSVTLIR</sequence>
<dbReference type="InterPro" id="IPR035234">
    <property type="entry name" value="IgGFc-bd_N"/>
</dbReference>
<dbReference type="InterPro" id="IPR013783">
    <property type="entry name" value="Ig-like_fold"/>
</dbReference>
<dbReference type="OrthoDB" id="7794186at2"/>
<dbReference type="Pfam" id="PF13585">
    <property type="entry name" value="CHU_C"/>
    <property type="match status" value="1"/>
</dbReference>
<dbReference type="Proteomes" id="UP000186917">
    <property type="component" value="Unassembled WGS sequence"/>
</dbReference>
<evidence type="ECO:0000313" key="3">
    <source>
        <dbReference type="EMBL" id="SIS70907.1"/>
    </source>
</evidence>
<dbReference type="Pfam" id="PF18911">
    <property type="entry name" value="PKD_4"/>
    <property type="match status" value="4"/>
</dbReference>
<feature type="signal peptide" evidence="1">
    <location>
        <begin position="1"/>
        <end position="20"/>
    </location>
</feature>
<dbReference type="PANTHER" id="PTHR46534:SF1">
    <property type="entry name" value="IGGFC-BINDING PROTEIN N-TERMINAL DOMAIN-CONTAINING PROTEIN"/>
    <property type="match status" value="1"/>
</dbReference>
<dbReference type="InterPro" id="IPR026341">
    <property type="entry name" value="T9SS_type_B"/>
</dbReference>
<gene>
    <name evidence="3" type="ORF">SAMN05421788_101749</name>
</gene>
<evidence type="ECO:0000259" key="2">
    <source>
        <dbReference type="PROSITE" id="PS50093"/>
    </source>
</evidence>
<feature type="domain" description="PKD" evidence="2">
    <location>
        <begin position="803"/>
        <end position="855"/>
    </location>
</feature>
<dbReference type="SMART" id="SM00089">
    <property type="entry name" value="PKD"/>
    <property type="match status" value="5"/>
</dbReference>
<dbReference type="InterPro" id="IPR000601">
    <property type="entry name" value="PKD_dom"/>
</dbReference>
<feature type="domain" description="PKD" evidence="2">
    <location>
        <begin position="636"/>
        <end position="682"/>
    </location>
</feature>
<organism evidence="3 4">
    <name type="scientific">Filimonas lacunae</name>
    <dbReference type="NCBI Taxonomy" id="477680"/>
    <lineage>
        <taxon>Bacteria</taxon>
        <taxon>Pseudomonadati</taxon>
        <taxon>Bacteroidota</taxon>
        <taxon>Chitinophagia</taxon>
        <taxon>Chitinophagales</taxon>
        <taxon>Chitinophagaceae</taxon>
        <taxon>Filimonas</taxon>
    </lineage>
</organism>
<evidence type="ECO:0000256" key="1">
    <source>
        <dbReference type="SAM" id="SignalP"/>
    </source>
</evidence>
<dbReference type="Pfam" id="PF17517">
    <property type="entry name" value="IgGFc_binding"/>
    <property type="match status" value="1"/>
</dbReference>
<feature type="domain" description="PKD" evidence="2">
    <location>
        <begin position="887"/>
        <end position="936"/>
    </location>
</feature>
<keyword evidence="1" id="KW-0732">Signal</keyword>
<dbReference type="PROSITE" id="PS50093">
    <property type="entry name" value="PKD"/>
    <property type="match status" value="4"/>
</dbReference>
<accession>A0A1N7LAS6</accession>
<name>A0A1N7LAS6_9BACT</name>
<dbReference type="InterPro" id="IPR035986">
    <property type="entry name" value="PKD_dom_sf"/>
</dbReference>
<feature type="chain" id="PRO_5012658935" evidence="1">
    <location>
        <begin position="21"/>
        <end position="1201"/>
    </location>
</feature>
<dbReference type="EMBL" id="FTOR01000001">
    <property type="protein sequence ID" value="SIS70907.1"/>
    <property type="molecule type" value="Genomic_DNA"/>
</dbReference>
<dbReference type="STRING" id="477680.SAMN05421788_101749"/>
<proteinExistence type="predicted"/>
<reference evidence="4" key="1">
    <citation type="submission" date="2017-01" db="EMBL/GenBank/DDBJ databases">
        <authorList>
            <person name="Varghese N."/>
            <person name="Submissions S."/>
        </authorList>
    </citation>
    <scope>NUCLEOTIDE SEQUENCE [LARGE SCALE GENOMIC DNA]</scope>
    <source>
        <strain evidence="4">DSM 21054</strain>
    </source>
</reference>
<dbReference type="InterPro" id="IPR022409">
    <property type="entry name" value="PKD/Chitinase_dom"/>
</dbReference>
<dbReference type="SUPFAM" id="SSF49299">
    <property type="entry name" value="PKD domain"/>
    <property type="match status" value="5"/>
</dbReference>
<dbReference type="NCBIfam" id="TIGR04131">
    <property type="entry name" value="Bac_Flav_CTERM"/>
    <property type="match status" value="1"/>
</dbReference>
<dbReference type="RefSeq" id="WP_076375771.1">
    <property type="nucleotide sequence ID" value="NZ_AP017422.1"/>
</dbReference>
<protein>
    <submittedName>
        <fullName evidence="3">Gliding motility-associated C-terminal domain-containing protein</fullName>
    </submittedName>
</protein>